<evidence type="ECO:0000313" key="2">
    <source>
        <dbReference type="EMBL" id="TVY21112.1"/>
    </source>
</evidence>
<dbReference type="Proteomes" id="UP000469559">
    <property type="component" value="Unassembled WGS sequence"/>
</dbReference>
<dbReference type="OrthoDB" id="3350591at2759"/>
<sequence>MPSPEQESLMASLASKQEPRSAANNFTEPARKTFAAGASESAIVSVLSRGWNGLIDVAAATHHQSQGPLIDIVQAVQQENITEQEVASECTIWGDKFKVWKDMPLFGPSMRETWNMAPGSGCRNGLSAEQWCNLNAFAARLTSVSESIPAFDFSLYAVWTLRTAFEGTEGPSSTDADAAKVWFLYAKDIIERLSWEEKTFHGKKAKGGEKYKDEEWRGFNPQRLEVWEAALRSLSFDRDLLRPAP</sequence>
<dbReference type="InterPro" id="IPR053204">
    <property type="entry name" value="Oxopyrrolidines_Biosynth-assoc"/>
</dbReference>
<gene>
    <name evidence="2" type="ORF">LARI1_G001961</name>
</gene>
<evidence type="ECO:0000256" key="1">
    <source>
        <dbReference type="SAM" id="MobiDB-lite"/>
    </source>
</evidence>
<reference evidence="2 3" key="1">
    <citation type="submission" date="2018-05" db="EMBL/GenBank/DDBJ databases">
        <title>Whole genome sequencing for identification of molecular markers to develop diagnostic detection tools for the regulated plant pathogen Lachnellula willkommii.</title>
        <authorList>
            <person name="Giroux E."/>
            <person name="Bilodeau G."/>
        </authorList>
    </citation>
    <scope>NUCLEOTIDE SEQUENCE [LARGE SCALE GENOMIC DNA]</scope>
    <source>
        <strain evidence="2 3">CBS 203.66</strain>
    </source>
</reference>
<name>A0A8T9BT09_9HELO</name>
<dbReference type="AlphaFoldDB" id="A0A8T9BT09"/>
<keyword evidence="3" id="KW-1185">Reference proteome</keyword>
<proteinExistence type="predicted"/>
<dbReference type="PANTHER" id="PTHR38797">
    <property type="entry name" value="NUCLEAR PORE COMPLEX PROTEIN NUP85-RELATED"/>
    <property type="match status" value="1"/>
</dbReference>
<dbReference type="EMBL" id="QGMF01000027">
    <property type="protein sequence ID" value="TVY21112.1"/>
    <property type="molecule type" value="Genomic_DNA"/>
</dbReference>
<dbReference type="InterPro" id="IPR022085">
    <property type="entry name" value="OpdG"/>
</dbReference>
<protein>
    <submittedName>
        <fullName evidence="2">Uncharacterized protein</fullName>
    </submittedName>
</protein>
<dbReference type="Pfam" id="PF12311">
    <property type="entry name" value="DUF3632"/>
    <property type="match status" value="1"/>
</dbReference>
<accession>A0A8T9BT09</accession>
<comment type="caution">
    <text evidence="2">The sequence shown here is derived from an EMBL/GenBank/DDBJ whole genome shotgun (WGS) entry which is preliminary data.</text>
</comment>
<evidence type="ECO:0000313" key="3">
    <source>
        <dbReference type="Proteomes" id="UP000469559"/>
    </source>
</evidence>
<organism evidence="2 3">
    <name type="scientific">Lachnellula arida</name>
    <dbReference type="NCBI Taxonomy" id="1316785"/>
    <lineage>
        <taxon>Eukaryota</taxon>
        <taxon>Fungi</taxon>
        <taxon>Dikarya</taxon>
        <taxon>Ascomycota</taxon>
        <taxon>Pezizomycotina</taxon>
        <taxon>Leotiomycetes</taxon>
        <taxon>Helotiales</taxon>
        <taxon>Lachnaceae</taxon>
        <taxon>Lachnellula</taxon>
    </lineage>
</organism>
<feature type="region of interest" description="Disordered" evidence="1">
    <location>
        <begin position="1"/>
        <end position="24"/>
    </location>
</feature>